<evidence type="ECO:0000313" key="8">
    <source>
        <dbReference type="EMBL" id="MBM7633779.1"/>
    </source>
</evidence>
<dbReference type="RefSeq" id="WP_204698490.1">
    <property type="nucleotide sequence ID" value="NZ_JAFBEC010000008.1"/>
</dbReference>
<dbReference type="InterPro" id="IPR036866">
    <property type="entry name" value="RibonucZ/Hydroxyglut_hydro"/>
</dbReference>
<evidence type="ECO:0000259" key="7">
    <source>
        <dbReference type="SMART" id="SM00849"/>
    </source>
</evidence>
<comment type="caution">
    <text evidence="8">The sequence shown here is derived from an EMBL/GenBank/DDBJ whole genome shotgun (WGS) entry which is preliminary data.</text>
</comment>
<feature type="transmembrane region" description="Helical" evidence="6">
    <location>
        <begin position="483"/>
        <end position="500"/>
    </location>
</feature>
<evidence type="ECO:0000256" key="5">
    <source>
        <dbReference type="ARBA" id="ARBA00023136"/>
    </source>
</evidence>
<keyword evidence="2" id="KW-1003">Cell membrane</keyword>
<gene>
    <name evidence="8" type="ORF">JOD17_002875</name>
</gene>
<dbReference type="CDD" id="cd07731">
    <property type="entry name" value="ComA-like_MBL-fold"/>
    <property type="match status" value="1"/>
</dbReference>
<dbReference type="InterPro" id="IPR035681">
    <property type="entry name" value="ComA-like_MBL"/>
</dbReference>
<accession>A0ABS2PEM7</accession>
<evidence type="ECO:0000256" key="3">
    <source>
        <dbReference type="ARBA" id="ARBA00022692"/>
    </source>
</evidence>
<feature type="transmembrane region" description="Helical" evidence="6">
    <location>
        <begin position="312"/>
        <end position="331"/>
    </location>
</feature>
<feature type="transmembrane region" description="Helical" evidence="6">
    <location>
        <begin position="395"/>
        <end position="417"/>
    </location>
</feature>
<dbReference type="InterPro" id="IPR001279">
    <property type="entry name" value="Metallo-B-lactamas"/>
</dbReference>
<comment type="subcellular location">
    <subcellularLocation>
        <location evidence="1">Cell membrane</location>
        <topology evidence="1">Multi-pass membrane protein</topology>
    </subcellularLocation>
</comment>
<feature type="transmembrane region" description="Helical" evidence="6">
    <location>
        <begin position="361"/>
        <end position="383"/>
    </location>
</feature>
<keyword evidence="4 6" id="KW-1133">Transmembrane helix</keyword>
<dbReference type="InterPro" id="IPR004477">
    <property type="entry name" value="ComEC_N"/>
</dbReference>
<feature type="transmembrane region" description="Helical" evidence="6">
    <location>
        <begin position="238"/>
        <end position="260"/>
    </location>
</feature>
<sequence>MLTTILRHTFPCSIAIIIAILLVFMSAQSAIVLLLGALLLLFYYLPKLTPPLIISTVSSFLFMYMYTLHFDERNETQLHEDMQQFHVELNSLIQVDGNLATFQVKTLEENERVAVRLRIDSEEDQHLLKTTKVGEICHITGELISPSPSRNFHGFDYEEYLYLQRIHWTLSTTSTEMSCEERANLFSSDRIHEWRLYALSVIDERFSEHVSGVMTALLFGDRSFIGVDVLTAYQDLGIIHLLAISGLHVGIVSGMAYYVLKRSGITKERSAEMLLVLLPVYAVLAGGAPSVIRAVTMTMIVFAAIRMHWRALSVHNLSFAACVMLIVNPYYLFHIGFQLSFSLTFSIILSVHYMQQLRTKLLQSLFICVLTQLFSFPIIVYYFHTYSLWSLVLNIMYVPFVSVFLLPVLWGLFFVSFFSMPLMMFGDRVLEHVLQFIHHFFVSVQQWPTGWTAFGETSMPWVGLLLLLTTVMLILLVRRKRKLLVIVTVGYVSSLLYPLYSPYFSNETVITFIDVGQGDSILIELPRREGTMLIDAGGYLPIPIEDWERRKVAPDPGRQSVAPYLKARGIKTVDYVVASHADYDHVGGLFEIIEQFNVKTILYPHIELEGEVEQRLLTRALERGATVKLQARGDVIATSNANFQVLQPKKTTGTIDNKNDHSLVLFVEIGGLTWLFTGDLEEEGERQLIGEYPTLEVDVLKAGHHGSRTSSTDAFIEHIKPSVAVITAGEDNRFNHPHPDVVETFRRHNVQVVGTHENGAIRFIHDGHSWSVEVKKSSVH</sequence>
<dbReference type="InterPro" id="IPR025405">
    <property type="entry name" value="DUF4131"/>
</dbReference>
<dbReference type="Pfam" id="PF00753">
    <property type="entry name" value="Lactamase_B"/>
    <property type="match status" value="1"/>
</dbReference>
<feature type="transmembrane region" description="Helical" evidence="6">
    <location>
        <begin position="12"/>
        <end position="45"/>
    </location>
</feature>
<dbReference type="SUPFAM" id="SSF56281">
    <property type="entry name" value="Metallo-hydrolase/oxidoreductase"/>
    <property type="match status" value="1"/>
</dbReference>
<dbReference type="SMART" id="SM00849">
    <property type="entry name" value="Lactamase_B"/>
    <property type="match status" value="1"/>
</dbReference>
<dbReference type="NCBIfam" id="TIGR00360">
    <property type="entry name" value="ComEC_N-term"/>
    <property type="match status" value="1"/>
</dbReference>
<dbReference type="EMBL" id="JAFBEC010000008">
    <property type="protein sequence ID" value="MBM7633779.1"/>
    <property type="molecule type" value="Genomic_DNA"/>
</dbReference>
<proteinExistence type="predicted"/>
<name>A0ABS2PEM7_9BACL</name>
<feature type="transmembrane region" description="Helical" evidence="6">
    <location>
        <begin position="51"/>
        <end position="68"/>
    </location>
</feature>
<dbReference type="PANTHER" id="PTHR30619">
    <property type="entry name" value="DNA INTERNALIZATION/COMPETENCE PROTEIN COMEC/REC2"/>
    <property type="match status" value="1"/>
</dbReference>
<evidence type="ECO:0000256" key="1">
    <source>
        <dbReference type="ARBA" id="ARBA00004651"/>
    </source>
</evidence>
<keyword evidence="9" id="KW-1185">Reference proteome</keyword>
<keyword evidence="5 6" id="KW-0472">Membrane</keyword>
<dbReference type="Gene3D" id="3.60.15.10">
    <property type="entry name" value="Ribonuclease Z/Hydroxyacylglutathione hydrolase-like"/>
    <property type="match status" value="1"/>
</dbReference>
<dbReference type="Pfam" id="PF03772">
    <property type="entry name" value="Competence"/>
    <property type="match status" value="1"/>
</dbReference>
<dbReference type="NCBIfam" id="TIGR00361">
    <property type="entry name" value="ComEC_Rec2"/>
    <property type="match status" value="1"/>
</dbReference>
<dbReference type="Pfam" id="PF13567">
    <property type="entry name" value="DUF4131"/>
    <property type="match status" value="1"/>
</dbReference>
<dbReference type="Proteomes" id="UP000741863">
    <property type="component" value="Unassembled WGS sequence"/>
</dbReference>
<feature type="transmembrane region" description="Helical" evidence="6">
    <location>
        <begin position="459"/>
        <end position="476"/>
    </location>
</feature>
<reference evidence="8 9" key="1">
    <citation type="submission" date="2021-01" db="EMBL/GenBank/DDBJ databases">
        <title>Genomic Encyclopedia of Type Strains, Phase IV (KMG-IV): sequencing the most valuable type-strain genomes for metagenomic binning, comparative biology and taxonomic classification.</title>
        <authorList>
            <person name="Goeker M."/>
        </authorList>
    </citation>
    <scope>NUCLEOTIDE SEQUENCE [LARGE SCALE GENOMIC DNA]</scope>
    <source>
        <strain evidence="8 9">DSM 25540</strain>
    </source>
</reference>
<feature type="domain" description="Metallo-beta-lactamase" evidence="7">
    <location>
        <begin position="517"/>
        <end position="730"/>
    </location>
</feature>
<feature type="transmembrane region" description="Helical" evidence="6">
    <location>
        <begin position="280"/>
        <end position="305"/>
    </location>
</feature>
<dbReference type="InterPro" id="IPR052159">
    <property type="entry name" value="Competence_DNA_uptake"/>
</dbReference>
<keyword evidence="3 6" id="KW-0812">Transmembrane</keyword>
<evidence type="ECO:0000256" key="2">
    <source>
        <dbReference type="ARBA" id="ARBA00022475"/>
    </source>
</evidence>
<dbReference type="InterPro" id="IPR004797">
    <property type="entry name" value="Competence_ComEC/Rec2"/>
</dbReference>
<dbReference type="PANTHER" id="PTHR30619:SF1">
    <property type="entry name" value="RECOMBINATION PROTEIN 2"/>
    <property type="match status" value="1"/>
</dbReference>
<protein>
    <submittedName>
        <fullName evidence="8">Competence protein ComEC</fullName>
    </submittedName>
</protein>
<evidence type="ECO:0000313" key="9">
    <source>
        <dbReference type="Proteomes" id="UP000741863"/>
    </source>
</evidence>
<evidence type="ECO:0000256" key="6">
    <source>
        <dbReference type="SAM" id="Phobius"/>
    </source>
</evidence>
<organism evidence="8 9">
    <name type="scientific">Geomicrobium sediminis</name>
    <dbReference type="NCBI Taxonomy" id="1347788"/>
    <lineage>
        <taxon>Bacteria</taxon>
        <taxon>Bacillati</taxon>
        <taxon>Bacillota</taxon>
        <taxon>Bacilli</taxon>
        <taxon>Bacillales</taxon>
        <taxon>Geomicrobium</taxon>
    </lineage>
</organism>
<evidence type="ECO:0000256" key="4">
    <source>
        <dbReference type="ARBA" id="ARBA00022989"/>
    </source>
</evidence>